<dbReference type="GO" id="GO:0010494">
    <property type="term" value="C:cytoplasmic stress granule"/>
    <property type="evidence" value="ECO:0007669"/>
    <property type="project" value="TreeGrafter"/>
</dbReference>
<gene>
    <name evidence="3" type="ORF">L873DRAFT_1781386</name>
</gene>
<evidence type="ECO:0000256" key="1">
    <source>
        <dbReference type="SAM" id="MobiDB-lite"/>
    </source>
</evidence>
<feature type="compositionally biased region" description="Polar residues" evidence="1">
    <location>
        <begin position="63"/>
        <end position="106"/>
    </location>
</feature>
<feature type="compositionally biased region" description="Polar residues" evidence="1">
    <location>
        <begin position="600"/>
        <end position="629"/>
    </location>
</feature>
<dbReference type="OrthoDB" id="2275718at2759"/>
<feature type="domain" description="LsmAD" evidence="2">
    <location>
        <begin position="279"/>
        <end position="354"/>
    </location>
</feature>
<organism evidence="3 4">
    <name type="scientific">Choiromyces venosus 120613-1</name>
    <dbReference type="NCBI Taxonomy" id="1336337"/>
    <lineage>
        <taxon>Eukaryota</taxon>
        <taxon>Fungi</taxon>
        <taxon>Dikarya</taxon>
        <taxon>Ascomycota</taxon>
        <taxon>Pezizomycotina</taxon>
        <taxon>Pezizomycetes</taxon>
        <taxon>Pezizales</taxon>
        <taxon>Tuberaceae</taxon>
        <taxon>Choiromyces</taxon>
    </lineage>
</organism>
<sequence>MATTATAPSAVTNGASSNTASNAAGGRPQLKGSITGGSGGGGNSNRRPTQSPIDGAQRRNSSHKPWQTNNQQQKFNGTGNPISASPTPSQSAAMKNRGANASSGGESDTHDKHMHDRTLYLLMNLVGKQVTITLRNGARFAGILAGADTKSHDLGATMKWVRQVRTPLGDNSDEKVEEGEYVGGGLEKTMIFEPKDLVDIFAEKIALGEDETQSQSTHQNGAPAVNFRTDADISGNLALRERELHRWQPEENTAELSLEETNQSSGQNWNQFEANERLFGVKSDFNPEIYTTKVDRSHPLYQQREAMAEKIAREIESQGVGPNMNAHLAEERGVSWGDDSGRDEEDKYGAVQRTPAQAILPQIQQPNNRYTPPALRAPTALPTVPGAPHDPAIISSQLLRPETLQQKQQQQQPPPPPPPPPPQAPRPPPPQITLNQQPPNKGSEDISVKPKEKTLLPETIVPKRGLPVPSSLEPGTHSSDAPLPQEVTENFKRFVNSEKERYKKKKADLVQRDRASKLEELKKFSQTFILKTEVPQDLVPILAKDKSKQAEIVEKAKQNVAKTTSTPPTAVVQPSQTTKPLARIPPPNSFAAKNPEEFQLTRQQLLQGFPTTQSRLSRGQQIQQPPLSTRLHQIAVDRRAGHQMPVRSPVPIPEHPHSVPTGPAAANIPTAPKSTSPSAAHLRNLSAKALEFKPNPNAISFTPTLGGPSTNATPSPTTSAHAHSSRAASPSAFFGNKKVKTSQEKPLIADRFNPFKRMKPAAPATPTPTDGPAKKIRGNSNDYIEHAFFTTPTWPTTDQNEDKKWEQMFAKPEFNIAGSIHSPQPPHVMPQPHHQQIPSHIPHINPPPHIAHQPHPHMPQHMGIPPPHYEPEQHLRQIPPSVMPSPSLHNATVAPYQQSPVAHHSQIGPMYPSHQQAQYAIPSGPGGPAYGYYSGGFRGAAGAGPMMVQGPQPIPYPAGQFIHHPHMYSPQQPHAYLQGAPPPPPPSSQGYPSPGRGAPMMMHQGSQQGTPAGPQMMQYTLQPGQTAPMYAGQGQQQSELLLHGPSWLPPRPQSTVSLPPVPSTPAAKFAFSRAASPVAPSPRMRNLHLSPQPASATPLLASPLATYTTPSASGSGLSSYALQRSQTGNASIGAGGGRGRRQDNSSSSGAYMAPIMMMPSGLVYNAYSNDGSVGMIRGQPHPHHQGGPPPPFYHGPHFPPGGRGNGYGPPQQHQGGQHAPPPPPPQSQSQQAPAEGEDTK</sequence>
<dbReference type="InterPro" id="IPR009604">
    <property type="entry name" value="LsmAD_domain"/>
</dbReference>
<dbReference type="Proteomes" id="UP000276215">
    <property type="component" value="Unassembled WGS sequence"/>
</dbReference>
<feature type="region of interest" description="Disordered" evidence="1">
    <location>
        <begin position="698"/>
        <end position="747"/>
    </location>
</feature>
<feature type="compositionally biased region" description="Low complexity" evidence="1">
    <location>
        <begin position="1208"/>
        <end position="1218"/>
    </location>
</feature>
<feature type="region of interest" description="Disordered" evidence="1">
    <location>
        <begin position="1174"/>
        <end position="1240"/>
    </location>
</feature>
<dbReference type="InterPro" id="IPR025852">
    <property type="entry name" value="SM_dom_ATX"/>
</dbReference>
<dbReference type="STRING" id="1336337.A0A3N4JBQ0"/>
<dbReference type="PANTHER" id="PTHR12854">
    <property type="entry name" value="ATAXIN 2-RELATED"/>
    <property type="match status" value="1"/>
</dbReference>
<feature type="compositionally biased region" description="Low complexity" evidence="1">
    <location>
        <begin position="12"/>
        <end position="26"/>
    </location>
</feature>
<dbReference type="GO" id="GO:0034063">
    <property type="term" value="P:stress granule assembly"/>
    <property type="evidence" value="ECO:0007669"/>
    <property type="project" value="TreeGrafter"/>
</dbReference>
<evidence type="ECO:0000313" key="4">
    <source>
        <dbReference type="Proteomes" id="UP000276215"/>
    </source>
</evidence>
<dbReference type="EMBL" id="ML120501">
    <property type="protein sequence ID" value="RPA91254.1"/>
    <property type="molecule type" value="Genomic_DNA"/>
</dbReference>
<keyword evidence="4" id="KW-1185">Reference proteome</keyword>
<feature type="compositionally biased region" description="Polar residues" evidence="1">
    <location>
        <begin position="560"/>
        <end position="579"/>
    </location>
</feature>
<evidence type="ECO:0000313" key="3">
    <source>
        <dbReference type="EMBL" id="RPA91254.1"/>
    </source>
</evidence>
<dbReference type="Pfam" id="PF06741">
    <property type="entry name" value="LsmAD"/>
    <property type="match status" value="1"/>
</dbReference>
<feature type="region of interest" description="Disordered" evidence="1">
    <location>
        <begin position="1128"/>
        <end position="1148"/>
    </location>
</feature>
<feature type="region of interest" description="Disordered" evidence="1">
    <location>
        <begin position="355"/>
        <end position="485"/>
    </location>
</feature>
<dbReference type="InterPro" id="IPR045117">
    <property type="entry name" value="ATXN2-like"/>
</dbReference>
<feature type="region of interest" description="Disordered" evidence="1">
    <location>
        <begin position="967"/>
        <end position="1011"/>
    </location>
</feature>
<dbReference type="PANTHER" id="PTHR12854:SF7">
    <property type="entry name" value="ATAXIN-2 HOMOLOG"/>
    <property type="match status" value="1"/>
</dbReference>
<name>A0A3N4JBQ0_9PEZI</name>
<feature type="region of interest" description="Disordered" evidence="1">
    <location>
        <begin position="559"/>
        <end position="629"/>
    </location>
</feature>
<feature type="compositionally biased region" description="Low complexity" evidence="1">
    <location>
        <begin position="708"/>
        <end position="732"/>
    </location>
</feature>
<dbReference type="GO" id="GO:0003729">
    <property type="term" value="F:mRNA binding"/>
    <property type="evidence" value="ECO:0007669"/>
    <property type="project" value="TreeGrafter"/>
</dbReference>
<feature type="compositionally biased region" description="Pro residues" evidence="1">
    <location>
        <begin position="412"/>
        <end position="431"/>
    </location>
</feature>
<protein>
    <recommendedName>
        <fullName evidence="2">LsmAD domain-containing protein</fullName>
    </recommendedName>
</protein>
<feature type="region of interest" description="Disordered" evidence="1">
    <location>
        <begin position="641"/>
        <end position="680"/>
    </location>
</feature>
<feature type="compositionally biased region" description="Basic and acidic residues" evidence="1">
    <location>
        <begin position="442"/>
        <end position="455"/>
    </location>
</feature>
<feature type="compositionally biased region" description="Low complexity" evidence="1">
    <location>
        <begin position="355"/>
        <end position="384"/>
    </location>
</feature>
<proteinExistence type="predicted"/>
<dbReference type="SMART" id="SM01272">
    <property type="entry name" value="LsmAD"/>
    <property type="match status" value="1"/>
</dbReference>
<dbReference type="Pfam" id="PF14438">
    <property type="entry name" value="SM-ATX"/>
    <property type="match status" value="1"/>
</dbReference>
<accession>A0A3N4JBQ0</accession>
<dbReference type="AlphaFoldDB" id="A0A3N4JBQ0"/>
<feature type="region of interest" description="Disordered" evidence="1">
    <location>
        <begin position="1"/>
        <end position="112"/>
    </location>
</feature>
<feature type="compositionally biased region" description="Polar residues" evidence="1">
    <location>
        <begin position="1"/>
        <end position="11"/>
    </location>
</feature>
<reference evidence="3 4" key="1">
    <citation type="journal article" date="2018" name="Nat. Ecol. Evol.">
        <title>Pezizomycetes genomes reveal the molecular basis of ectomycorrhizal truffle lifestyle.</title>
        <authorList>
            <person name="Murat C."/>
            <person name="Payen T."/>
            <person name="Noel B."/>
            <person name="Kuo A."/>
            <person name="Morin E."/>
            <person name="Chen J."/>
            <person name="Kohler A."/>
            <person name="Krizsan K."/>
            <person name="Balestrini R."/>
            <person name="Da Silva C."/>
            <person name="Montanini B."/>
            <person name="Hainaut M."/>
            <person name="Levati E."/>
            <person name="Barry K.W."/>
            <person name="Belfiori B."/>
            <person name="Cichocki N."/>
            <person name="Clum A."/>
            <person name="Dockter R.B."/>
            <person name="Fauchery L."/>
            <person name="Guy J."/>
            <person name="Iotti M."/>
            <person name="Le Tacon F."/>
            <person name="Lindquist E.A."/>
            <person name="Lipzen A."/>
            <person name="Malagnac F."/>
            <person name="Mello A."/>
            <person name="Molinier V."/>
            <person name="Miyauchi S."/>
            <person name="Poulain J."/>
            <person name="Riccioni C."/>
            <person name="Rubini A."/>
            <person name="Sitrit Y."/>
            <person name="Splivallo R."/>
            <person name="Traeger S."/>
            <person name="Wang M."/>
            <person name="Zifcakova L."/>
            <person name="Wipf D."/>
            <person name="Zambonelli A."/>
            <person name="Paolocci F."/>
            <person name="Nowrousian M."/>
            <person name="Ottonello S."/>
            <person name="Baldrian P."/>
            <person name="Spatafora J.W."/>
            <person name="Henrissat B."/>
            <person name="Nagy L.G."/>
            <person name="Aury J.M."/>
            <person name="Wincker P."/>
            <person name="Grigoriev I.V."/>
            <person name="Bonfante P."/>
            <person name="Martin F.M."/>
        </authorList>
    </citation>
    <scope>NUCLEOTIDE SEQUENCE [LARGE SCALE GENOMIC DNA]</scope>
    <source>
        <strain evidence="3 4">120613-1</strain>
    </source>
</reference>
<feature type="region of interest" description="Disordered" evidence="1">
    <location>
        <begin position="1073"/>
        <end position="1095"/>
    </location>
</feature>
<evidence type="ECO:0000259" key="2">
    <source>
        <dbReference type="SMART" id="SM01272"/>
    </source>
</evidence>
<feature type="compositionally biased region" description="Pro residues" evidence="1">
    <location>
        <begin position="1187"/>
        <end position="1199"/>
    </location>
</feature>
<feature type="compositionally biased region" description="Gly residues" evidence="1">
    <location>
        <begin position="34"/>
        <end position="43"/>
    </location>
</feature>